<dbReference type="InterPro" id="IPR003593">
    <property type="entry name" value="AAA+_ATPase"/>
</dbReference>
<keyword evidence="6" id="KW-1185">Reference proteome</keyword>
<accession>A0ABD3M3B3</accession>
<dbReference type="AlphaFoldDB" id="A0ABD3M3B3"/>
<feature type="transmembrane region" description="Helical" evidence="3">
    <location>
        <begin position="172"/>
        <end position="194"/>
    </location>
</feature>
<dbReference type="InterPro" id="IPR027417">
    <property type="entry name" value="P-loop_NTPase"/>
</dbReference>
<sequence>MRTRLQAPSSAFAISNFHSLLPAPRDATFVSVGVGTAAAQLKRRPPKSTTTTTLAALPFPIKSWMSVAELPTSSSLNPAQLTSSMSTIILTASLLRMLNLKAQSSRIITSATRMSVQLVVMGLFVLTPLFAFASTSPWRIASWITIVAILASREAKSRSTYRYKGQMRDCFLAIFGGVGLTLAHLVAFVLHPPFSRTKMSVNAQTIIPIAGMLFGSALSATTLGMSILLGNFLEGGRGRVELRLARGANVWEAALPAVREAVEAALMPTVNAMAAAGIIFMPGMMTGQILGGQSPAAAAAHQSMIYFAIAASRTLTATFLALLLTALMFDLRCQALVPWRQIPGLLRTNSADDIDGKITQFAEPRQHSMYSFVGKANSEKEPSNPILQVQQLTVESTNLHVPFLEVRDGDRIGISGVSGIGKSQLLRALARLDPLSPGHKTIDTNNTISLQGQSFDNILPACWRSEVMWVSQDRPTLTGTPRDFYNEILGYRSQLHSKRNEHNLLSPMEIAQNWNLPAKTWDQPWNDVSGGEAQRLSLAIALALRPQLMLLDEPTSSCDAQTSMLIEKTLVERNATIVMVSHSDDQLQRFCHSVVRLHLIRPN</sequence>
<evidence type="ECO:0000259" key="4">
    <source>
        <dbReference type="PROSITE" id="PS50893"/>
    </source>
</evidence>
<evidence type="ECO:0000313" key="5">
    <source>
        <dbReference type="EMBL" id="KAL3758514.1"/>
    </source>
</evidence>
<feature type="transmembrane region" description="Helical" evidence="3">
    <location>
        <begin position="110"/>
        <end position="130"/>
    </location>
</feature>
<dbReference type="PANTHER" id="PTHR43119">
    <property type="entry name" value="ABC TRANSPORT PROTEIN ATP-BINDING COMPONENT-RELATED"/>
    <property type="match status" value="1"/>
</dbReference>
<dbReference type="PROSITE" id="PS00211">
    <property type="entry name" value="ABC_TRANSPORTER_1"/>
    <property type="match status" value="1"/>
</dbReference>
<dbReference type="Gene3D" id="3.40.50.300">
    <property type="entry name" value="P-loop containing nucleotide triphosphate hydrolases"/>
    <property type="match status" value="1"/>
</dbReference>
<comment type="caution">
    <text evidence="5">The sequence shown here is derived from an EMBL/GenBank/DDBJ whole genome shotgun (WGS) entry which is preliminary data.</text>
</comment>
<keyword evidence="2" id="KW-0067">ATP-binding</keyword>
<keyword evidence="3" id="KW-0812">Transmembrane</keyword>
<keyword evidence="1" id="KW-0547">Nucleotide-binding</keyword>
<dbReference type="InterPro" id="IPR005226">
    <property type="entry name" value="UPF0014_fam"/>
</dbReference>
<dbReference type="InterPro" id="IPR017871">
    <property type="entry name" value="ABC_transporter-like_CS"/>
</dbReference>
<feature type="domain" description="ABC transporter" evidence="4">
    <location>
        <begin position="384"/>
        <end position="600"/>
    </location>
</feature>
<feature type="transmembrane region" description="Helical" evidence="3">
    <location>
        <begin position="265"/>
        <end position="285"/>
    </location>
</feature>
<dbReference type="PANTHER" id="PTHR43119:SF1">
    <property type="entry name" value="ABC TRANSPORTER DOMAIN-CONTAINING PROTEIN"/>
    <property type="match status" value="1"/>
</dbReference>
<dbReference type="Pfam" id="PF03649">
    <property type="entry name" value="UPF0014"/>
    <property type="match status" value="1"/>
</dbReference>
<feature type="transmembrane region" description="Helical" evidence="3">
    <location>
        <begin position="206"/>
        <end position="233"/>
    </location>
</feature>
<proteinExistence type="predicted"/>
<keyword evidence="3" id="KW-0472">Membrane</keyword>
<evidence type="ECO:0000256" key="1">
    <source>
        <dbReference type="ARBA" id="ARBA00022741"/>
    </source>
</evidence>
<keyword evidence="3" id="KW-1133">Transmembrane helix</keyword>
<evidence type="ECO:0000313" key="6">
    <source>
        <dbReference type="Proteomes" id="UP001530293"/>
    </source>
</evidence>
<dbReference type="Proteomes" id="UP001530293">
    <property type="component" value="Unassembled WGS sequence"/>
</dbReference>
<feature type="transmembrane region" description="Helical" evidence="3">
    <location>
        <begin position="305"/>
        <end position="329"/>
    </location>
</feature>
<dbReference type="EMBL" id="JALLBG020000228">
    <property type="protein sequence ID" value="KAL3758514.1"/>
    <property type="molecule type" value="Genomic_DNA"/>
</dbReference>
<dbReference type="PROSITE" id="PS50893">
    <property type="entry name" value="ABC_TRANSPORTER_2"/>
    <property type="match status" value="1"/>
</dbReference>
<dbReference type="Pfam" id="PF00005">
    <property type="entry name" value="ABC_tran"/>
    <property type="match status" value="1"/>
</dbReference>
<dbReference type="GO" id="GO:0005524">
    <property type="term" value="F:ATP binding"/>
    <property type="evidence" value="ECO:0007669"/>
    <property type="project" value="UniProtKB-KW"/>
</dbReference>
<dbReference type="SMART" id="SM00382">
    <property type="entry name" value="AAA"/>
    <property type="match status" value="1"/>
</dbReference>
<reference evidence="5 6" key="1">
    <citation type="submission" date="2024-10" db="EMBL/GenBank/DDBJ databases">
        <title>Updated reference genomes for cyclostephanoid diatoms.</title>
        <authorList>
            <person name="Roberts W.R."/>
            <person name="Alverson A.J."/>
        </authorList>
    </citation>
    <scope>NUCLEOTIDE SEQUENCE [LARGE SCALE GENOMIC DNA]</scope>
    <source>
        <strain evidence="5 6">AJA232-27</strain>
    </source>
</reference>
<protein>
    <recommendedName>
        <fullName evidence="4">ABC transporter domain-containing protein</fullName>
    </recommendedName>
</protein>
<evidence type="ECO:0000256" key="2">
    <source>
        <dbReference type="ARBA" id="ARBA00022840"/>
    </source>
</evidence>
<dbReference type="InterPro" id="IPR003439">
    <property type="entry name" value="ABC_transporter-like_ATP-bd"/>
</dbReference>
<dbReference type="SUPFAM" id="SSF52540">
    <property type="entry name" value="P-loop containing nucleoside triphosphate hydrolases"/>
    <property type="match status" value="1"/>
</dbReference>
<evidence type="ECO:0000256" key="3">
    <source>
        <dbReference type="SAM" id="Phobius"/>
    </source>
</evidence>
<name>A0ABD3M3B3_9STRA</name>
<gene>
    <name evidence="5" type="ORF">ACHAWU_008268</name>
</gene>
<organism evidence="5 6">
    <name type="scientific">Discostella pseudostelligera</name>
    <dbReference type="NCBI Taxonomy" id="259834"/>
    <lineage>
        <taxon>Eukaryota</taxon>
        <taxon>Sar</taxon>
        <taxon>Stramenopiles</taxon>
        <taxon>Ochrophyta</taxon>
        <taxon>Bacillariophyta</taxon>
        <taxon>Coscinodiscophyceae</taxon>
        <taxon>Thalassiosirophycidae</taxon>
        <taxon>Stephanodiscales</taxon>
        <taxon>Stephanodiscaceae</taxon>
        <taxon>Discostella</taxon>
    </lineage>
</organism>